<dbReference type="Pfam" id="PF00034">
    <property type="entry name" value="Cytochrom_C"/>
    <property type="match status" value="1"/>
</dbReference>
<evidence type="ECO:0000256" key="2">
    <source>
        <dbReference type="ARBA" id="ARBA00022723"/>
    </source>
</evidence>
<name>A0A3B0UL13_9ZZZZ</name>
<dbReference type="PROSITE" id="PS51007">
    <property type="entry name" value="CYTC"/>
    <property type="match status" value="1"/>
</dbReference>
<evidence type="ECO:0000313" key="5">
    <source>
        <dbReference type="EMBL" id="VAW31438.1"/>
    </source>
</evidence>
<dbReference type="InterPro" id="IPR009056">
    <property type="entry name" value="Cyt_c-like_dom"/>
</dbReference>
<proteinExistence type="predicted"/>
<accession>A0A3B0UL13</accession>
<dbReference type="PROSITE" id="PS51257">
    <property type="entry name" value="PROKAR_LIPOPROTEIN"/>
    <property type="match status" value="1"/>
</dbReference>
<evidence type="ECO:0000259" key="4">
    <source>
        <dbReference type="PROSITE" id="PS51007"/>
    </source>
</evidence>
<dbReference type="GO" id="GO:0020037">
    <property type="term" value="F:heme binding"/>
    <property type="evidence" value="ECO:0007669"/>
    <property type="project" value="InterPro"/>
</dbReference>
<evidence type="ECO:0000256" key="3">
    <source>
        <dbReference type="ARBA" id="ARBA00023004"/>
    </source>
</evidence>
<dbReference type="InterPro" id="IPR036909">
    <property type="entry name" value="Cyt_c-like_dom_sf"/>
</dbReference>
<dbReference type="GO" id="GO:0009055">
    <property type="term" value="F:electron transfer activity"/>
    <property type="evidence" value="ECO:0007669"/>
    <property type="project" value="InterPro"/>
</dbReference>
<gene>
    <name evidence="5" type="ORF">MNBD_CHLOROFLEXI01-3969</name>
</gene>
<keyword evidence="2" id="KW-0479">Metal-binding</keyword>
<dbReference type="Gene3D" id="1.10.760.10">
    <property type="entry name" value="Cytochrome c-like domain"/>
    <property type="match status" value="1"/>
</dbReference>
<dbReference type="EMBL" id="UOEU01000220">
    <property type="protein sequence ID" value="VAW31438.1"/>
    <property type="molecule type" value="Genomic_DNA"/>
</dbReference>
<evidence type="ECO:0000256" key="1">
    <source>
        <dbReference type="ARBA" id="ARBA00022617"/>
    </source>
</evidence>
<reference evidence="5" key="1">
    <citation type="submission" date="2018-06" db="EMBL/GenBank/DDBJ databases">
        <authorList>
            <person name="Zhirakovskaya E."/>
        </authorList>
    </citation>
    <scope>NUCLEOTIDE SEQUENCE</scope>
</reference>
<feature type="domain" description="Cytochrome c" evidence="4">
    <location>
        <begin position="34"/>
        <end position="127"/>
    </location>
</feature>
<keyword evidence="1" id="KW-0349">Heme</keyword>
<organism evidence="5">
    <name type="scientific">hydrothermal vent metagenome</name>
    <dbReference type="NCBI Taxonomy" id="652676"/>
    <lineage>
        <taxon>unclassified sequences</taxon>
        <taxon>metagenomes</taxon>
        <taxon>ecological metagenomes</taxon>
    </lineage>
</organism>
<keyword evidence="3" id="KW-0408">Iron</keyword>
<dbReference type="SUPFAM" id="SSF46626">
    <property type="entry name" value="Cytochrome c"/>
    <property type="match status" value="1"/>
</dbReference>
<dbReference type="GO" id="GO:0046872">
    <property type="term" value="F:metal ion binding"/>
    <property type="evidence" value="ECO:0007669"/>
    <property type="project" value="UniProtKB-KW"/>
</dbReference>
<sequence>MSFHTKLWFISTLLFLAACGETAVSTPTPPTLNQQAQLGKQVFTQKCGACHSTSPDTIIVGPSLAGIASLAESRVDGQDSTTYLLTSIMQPDAYMVEGFENLMPASLSKQLTGEEIDGVVAYLQTLE</sequence>
<protein>
    <recommendedName>
        <fullName evidence="4">Cytochrome c domain-containing protein</fullName>
    </recommendedName>
</protein>
<dbReference type="AlphaFoldDB" id="A0A3B0UL13"/>